<keyword evidence="5" id="KW-1114">Inhibition of host interferon signaling pathway by virus</keyword>
<evidence type="ECO:0000259" key="15">
    <source>
        <dbReference type="PROSITE" id="PS50104"/>
    </source>
</evidence>
<evidence type="ECO:0000313" key="17">
    <source>
        <dbReference type="EMBL" id="KAL1496966.1"/>
    </source>
</evidence>
<reference evidence="17 18" key="1">
    <citation type="submission" date="2024-05" db="EMBL/GenBank/DDBJ databases">
        <title>Genetic variation in Jamaican populations of the coffee berry borer (Hypothenemus hampei).</title>
        <authorList>
            <person name="Errbii M."/>
            <person name="Myrie A."/>
        </authorList>
    </citation>
    <scope>NUCLEOTIDE SEQUENCE [LARGE SCALE GENOMIC DNA]</scope>
    <source>
        <strain evidence="17">JA-Hopewell-2020-01-JO</strain>
        <tissue evidence="17">Whole body</tissue>
    </source>
</reference>
<comment type="similarity">
    <text evidence="1">Belongs to the interleukin-1 receptor family.</text>
</comment>
<evidence type="ECO:0000256" key="4">
    <source>
        <dbReference type="ARBA" id="ARBA00022801"/>
    </source>
</evidence>
<protein>
    <recommendedName>
        <fullName evidence="12">Soluble interferon alpha/beta receptor OPG204</fullName>
    </recommendedName>
</protein>
<dbReference type="InterPro" id="IPR013098">
    <property type="entry name" value="Ig_I-set"/>
</dbReference>
<feature type="transmembrane region" description="Helical" evidence="14">
    <location>
        <begin position="320"/>
        <end position="338"/>
    </location>
</feature>
<evidence type="ECO:0000256" key="7">
    <source>
        <dbReference type="ARBA" id="ARBA00023157"/>
    </source>
</evidence>
<dbReference type="InterPro" id="IPR013783">
    <property type="entry name" value="Ig-like_fold"/>
</dbReference>
<organism evidence="17 18">
    <name type="scientific">Hypothenemus hampei</name>
    <name type="common">Coffee berry borer</name>
    <dbReference type="NCBI Taxonomy" id="57062"/>
    <lineage>
        <taxon>Eukaryota</taxon>
        <taxon>Metazoa</taxon>
        <taxon>Ecdysozoa</taxon>
        <taxon>Arthropoda</taxon>
        <taxon>Hexapoda</taxon>
        <taxon>Insecta</taxon>
        <taxon>Pterygota</taxon>
        <taxon>Neoptera</taxon>
        <taxon>Endopterygota</taxon>
        <taxon>Coleoptera</taxon>
        <taxon>Polyphaga</taxon>
        <taxon>Cucujiformia</taxon>
        <taxon>Curculionidae</taxon>
        <taxon>Scolytinae</taxon>
        <taxon>Hypothenemus</taxon>
    </lineage>
</organism>
<evidence type="ECO:0000256" key="8">
    <source>
        <dbReference type="ARBA" id="ARBA00023180"/>
    </source>
</evidence>
<dbReference type="InterPro" id="IPR036179">
    <property type="entry name" value="Ig-like_dom_sf"/>
</dbReference>
<evidence type="ECO:0000313" key="18">
    <source>
        <dbReference type="Proteomes" id="UP001566132"/>
    </source>
</evidence>
<keyword evidence="7" id="KW-1015">Disulfide bond</keyword>
<evidence type="ECO:0000256" key="13">
    <source>
        <dbReference type="ARBA" id="ARBA00045444"/>
    </source>
</evidence>
<proteinExistence type="inferred from homology"/>
<dbReference type="Gene3D" id="3.40.50.10140">
    <property type="entry name" value="Toll/interleukin-1 receptor homology (TIR) domain"/>
    <property type="match status" value="1"/>
</dbReference>
<evidence type="ECO:0000256" key="9">
    <source>
        <dbReference type="ARBA" id="ARBA00023258"/>
    </source>
</evidence>
<dbReference type="SUPFAM" id="SSF48726">
    <property type="entry name" value="Immunoglobulin"/>
    <property type="match status" value="2"/>
</dbReference>
<evidence type="ECO:0000256" key="14">
    <source>
        <dbReference type="SAM" id="Phobius"/>
    </source>
</evidence>
<keyword evidence="14" id="KW-0472">Membrane</keyword>
<keyword evidence="14" id="KW-1133">Transmembrane helix</keyword>
<dbReference type="PANTHER" id="PTHR11890">
    <property type="entry name" value="INTERLEUKIN-1 RECEPTOR FAMILY MEMBER"/>
    <property type="match status" value="1"/>
</dbReference>
<keyword evidence="9" id="KW-0922">Interferon antiviral system evasion</keyword>
<sequence>MKTTDETHVARSVLGSATRRAQNSDRKSRRLKYDENRIIKRKIVINLEQKKLCIMKSIKYFLVLIVLWGVKNSDAIEDYCSINTLNTDSDRGSPMRLTKEPANEEFAIVGKFKGLHCCARGYKRIEWFKNGQAYPWDLDLSTLIIYPESANQTIYTQNIKYDDSGNYTCVLHNDLGNETEIYSHTISLRVFEKTPDDPKITYVSADTGVCLGHPTRLFCEAFGGRIDLPDAHSEVVWYRRFSNGTTVEVSDHIEQKKVSREDGQTFGSYLTFSEVQMQDYGTYVCIIKKPGNTIEKSVRLWISRKLPQYEDPNPFPFKDALMFSSLAVFIFIAICVLVKQYWLKICVILKDSYGEVEDNDGKTSDVVIAFTSSDSTIVTGVMVPQLEEKGYQCVTREFSSVASNWPEHLRNYSTRRIIVVLSPSALNNSWDSTNLYQTLKRLQTIEETKLLCITLQKLPSAKNEAKNASGETLHSVAKNMNILCWNRSNSEAFWLRLCKELPAKRCRGIGGGPPSRPRLNSELISLDSLMVL</sequence>
<dbReference type="PROSITE" id="PS50104">
    <property type="entry name" value="TIR"/>
    <property type="match status" value="1"/>
</dbReference>
<keyword evidence="14" id="KW-0812">Transmembrane</keyword>
<evidence type="ECO:0000256" key="6">
    <source>
        <dbReference type="ARBA" id="ARBA00023027"/>
    </source>
</evidence>
<feature type="domain" description="Ig-like" evidence="16">
    <location>
        <begin position="94"/>
        <end position="187"/>
    </location>
</feature>
<keyword evidence="3" id="KW-1090">Inhibition of host innate immune response by virus</keyword>
<evidence type="ECO:0000259" key="16">
    <source>
        <dbReference type="PROSITE" id="PS50835"/>
    </source>
</evidence>
<keyword evidence="8" id="KW-0325">Glycoprotein</keyword>
<keyword evidence="4" id="KW-0378">Hydrolase</keyword>
<dbReference type="Proteomes" id="UP001566132">
    <property type="component" value="Unassembled WGS sequence"/>
</dbReference>
<dbReference type="EMBL" id="JBDJPC010000006">
    <property type="protein sequence ID" value="KAL1496966.1"/>
    <property type="molecule type" value="Genomic_DNA"/>
</dbReference>
<dbReference type="CDD" id="cd00096">
    <property type="entry name" value="Ig"/>
    <property type="match status" value="1"/>
</dbReference>
<dbReference type="PANTHER" id="PTHR11890:SF44">
    <property type="entry name" value="X-LINKED INTERLEUKIN-1 RECEPTOR ACCESSORY PROTEIN-LIKE 2"/>
    <property type="match status" value="1"/>
</dbReference>
<gene>
    <name evidence="17" type="ORF">ABEB36_008009</name>
</gene>
<evidence type="ECO:0000256" key="2">
    <source>
        <dbReference type="ARBA" id="ARBA00022518"/>
    </source>
</evidence>
<dbReference type="InterPro" id="IPR000157">
    <property type="entry name" value="TIR_dom"/>
</dbReference>
<feature type="domain" description="TIR" evidence="15">
    <location>
        <begin position="362"/>
        <end position="501"/>
    </location>
</feature>
<keyword evidence="18" id="KW-1185">Reference proteome</keyword>
<keyword evidence="9" id="KW-0899">Viral immunoevasion</keyword>
<name>A0ABD1EKK7_HYPHA</name>
<dbReference type="InterPro" id="IPR015621">
    <property type="entry name" value="IL-1_rcpt_fam"/>
</dbReference>
<evidence type="ECO:0000256" key="5">
    <source>
        <dbReference type="ARBA" id="ARBA00022830"/>
    </source>
</evidence>
<dbReference type="Gene3D" id="2.60.40.10">
    <property type="entry name" value="Immunoglobulins"/>
    <property type="match status" value="2"/>
</dbReference>
<dbReference type="InterPro" id="IPR035897">
    <property type="entry name" value="Toll_tir_struct_dom_sf"/>
</dbReference>
<feature type="domain" description="Ig-like" evidence="16">
    <location>
        <begin position="198"/>
        <end position="299"/>
    </location>
</feature>
<comment type="caution">
    <text evidence="17">The sequence shown here is derived from an EMBL/GenBank/DDBJ whole genome shotgun (WGS) entry which is preliminary data.</text>
</comment>
<dbReference type="AlphaFoldDB" id="A0ABD1EKK7"/>
<comment type="subunit">
    <text evidence="11">Interacts with host IFNA1.</text>
</comment>
<dbReference type="InterPro" id="IPR007110">
    <property type="entry name" value="Ig-like_dom"/>
</dbReference>
<comment type="function">
    <text evidence="13">Counteracts the antiviral effects of host IFN-alpha/beta and key IFN-inducible proteins involved in viral RNA degradation suxh as host OAS1. Acts as a soluble IFN-alpha receptor and thus inhibits the interaction between host IFN-alpha and its receptor.</text>
</comment>
<dbReference type="SMART" id="SM00409">
    <property type="entry name" value="IG"/>
    <property type="match status" value="2"/>
</dbReference>
<dbReference type="Pfam" id="PF07679">
    <property type="entry name" value="I-set"/>
    <property type="match status" value="1"/>
</dbReference>
<dbReference type="SUPFAM" id="SSF52200">
    <property type="entry name" value="Toll/Interleukin receptor TIR domain"/>
    <property type="match status" value="1"/>
</dbReference>
<accession>A0ABD1EKK7</accession>
<evidence type="ECO:0000256" key="3">
    <source>
        <dbReference type="ARBA" id="ARBA00022632"/>
    </source>
</evidence>
<dbReference type="GO" id="GO:0039502">
    <property type="term" value="P:symbiont-mediated suppression of host type I interferon-mediated signaling pathway"/>
    <property type="evidence" value="ECO:0007669"/>
    <property type="project" value="UniProtKB-KW"/>
</dbReference>
<keyword evidence="2" id="KW-0244">Early protein</keyword>
<evidence type="ECO:0000256" key="11">
    <source>
        <dbReference type="ARBA" id="ARBA00038761"/>
    </source>
</evidence>
<keyword evidence="6" id="KW-0520">NAD</keyword>
<dbReference type="GO" id="GO:0016787">
    <property type="term" value="F:hydrolase activity"/>
    <property type="evidence" value="ECO:0007669"/>
    <property type="project" value="UniProtKB-KW"/>
</dbReference>
<dbReference type="PROSITE" id="PS50835">
    <property type="entry name" value="IG_LIKE"/>
    <property type="match status" value="2"/>
</dbReference>
<keyword evidence="10" id="KW-0393">Immunoglobulin domain</keyword>
<evidence type="ECO:0000256" key="10">
    <source>
        <dbReference type="ARBA" id="ARBA00023319"/>
    </source>
</evidence>
<dbReference type="InterPro" id="IPR003599">
    <property type="entry name" value="Ig_sub"/>
</dbReference>
<keyword evidence="9" id="KW-0945">Host-virus interaction</keyword>
<evidence type="ECO:0000256" key="1">
    <source>
        <dbReference type="ARBA" id="ARBA00009752"/>
    </source>
</evidence>
<evidence type="ECO:0000256" key="12">
    <source>
        <dbReference type="ARBA" id="ARBA00041012"/>
    </source>
</evidence>